<dbReference type="AlphaFoldDB" id="M0MTH3"/>
<dbReference type="Proteomes" id="UP000011625">
    <property type="component" value="Unassembled WGS sequence"/>
</dbReference>
<evidence type="ECO:0008006" key="4">
    <source>
        <dbReference type="Google" id="ProtNLM"/>
    </source>
</evidence>
<dbReference type="PATRIC" id="fig|1227456.3.peg.3757"/>
<evidence type="ECO:0000313" key="2">
    <source>
        <dbReference type="EMBL" id="EMA49007.1"/>
    </source>
</evidence>
<dbReference type="STRING" id="1227456.C450_18474"/>
<evidence type="ECO:0000256" key="1">
    <source>
        <dbReference type="SAM" id="Phobius"/>
    </source>
</evidence>
<protein>
    <recommendedName>
        <fullName evidence="4">Archaeal Type IV pilin N-terminal domain-containing protein</fullName>
    </recommendedName>
</protein>
<gene>
    <name evidence="2" type="ORF">C450_18474</name>
</gene>
<keyword evidence="1" id="KW-1133">Transmembrane helix</keyword>
<evidence type="ECO:0000313" key="3">
    <source>
        <dbReference type="Proteomes" id="UP000011625"/>
    </source>
</evidence>
<sequence>MTDEGDRLLNVIGAALVVALVVVIVVGVVIAVNVPANRVEPPDAEWSIRQINETHVRIAHDSGESVAGSALVVTVDGYSRHPAWDDRVTTGDGVAVEASRGQVVRLYWDGGRTDRFQIASRQSAETGTATA</sequence>
<dbReference type="EMBL" id="AOME01000080">
    <property type="protein sequence ID" value="EMA49007.1"/>
    <property type="molecule type" value="Genomic_DNA"/>
</dbReference>
<reference evidence="2 3" key="1">
    <citation type="journal article" date="2014" name="PLoS Genet.">
        <title>Phylogenetically driven sequencing of extremely halophilic archaea reveals strategies for static and dynamic osmo-response.</title>
        <authorList>
            <person name="Becker E.A."/>
            <person name="Seitzer P.M."/>
            <person name="Tritt A."/>
            <person name="Larsen D."/>
            <person name="Krusor M."/>
            <person name="Yao A.I."/>
            <person name="Wu D."/>
            <person name="Madern D."/>
            <person name="Eisen J.A."/>
            <person name="Darling A.E."/>
            <person name="Facciotti M.T."/>
        </authorList>
    </citation>
    <scope>NUCLEOTIDE SEQUENCE [LARGE SCALE GENOMIC DNA]</scope>
    <source>
        <strain evidence="2 3">DSM 8989</strain>
    </source>
</reference>
<accession>M0MTH3</accession>
<name>M0MTH3_9EURY</name>
<keyword evidence="1" id="KW-0472">Membrane</keyword>
<keyword evidence="1" id="KW-0812">Transmembrane</keyword>
<organism evidence="2 3">
    <name type="scientific">Halococcus salifodinae DSM 8989</name>
    <dbReference type="NCBI Taxonomy" id="1227456"/>
    <lineage>
        <taxon>Archaea</taxon>
        <taxon>Methanobacteriati</taxon>
        <taxon>Methanobacteriota</taxon>
        <taxon>Stenosarchaea group</taxon>
        <taxon>Halobacteria</taxon>
        <taxon>Halobacteriales</taxon>
        <taxon>Halococcaceae</taxon>
        <taxon>Halococcus</taxon>
    </lineage>
</organism>
<feature type="transmembrane region" description="Helical" evidence="1">
    <location>
        <begin position="12"/>
        <end position="32"/>
    </location>
</feature>
<dbReference type="RefSeq" id="WP_005045926.1">
    <property type="nucleotide sequence ID" value="NZ_AOME01000080.1"/>
</dbReference>
<dbReference type="OrthoDB" id="214253at2157"/>
<comment type="caution">
    <text evidence="2">The sequence shown here is derived from an EMBL/GenBank/DDBJ whole genome shotgun (WGS) entry which is preliminary data.</text>
</comment>
<proteinExistence type="predicted"/>
<keyword evidence="3" id="KW-1185">Reference proteome</keyword>